<dbReference type="KEGG" id="mpq:ABA45_02365"/>
<name>A0A0H4HXL8_9GAMM</name>
<keyword evidence="2" id="KW-1185">Reference proteome</keyword>
<evidence type="ECO:0000313" key="2">
    <source>
        <dbReference type="Proteomes" id="UP000036406"/>
    </source>
</evidence>
<gene>
    <name evidence="1" type="ORF">ABA45_02365</name>
</gene>
<proteinExistence type="predicted"/>
<dbReference type="Proteomes" id="UP000036406">
    <property type="component" value="Chromosome"/>
</dbReference>
<dbReference type="PATRIC" id="fig|330734.3.peg.534"/>
<accession>A0A0H4HXL8</accession>
<protein>
    <submittedName>
        <fullName evidence="1">Uncharacterized protein</fullName>
    </submittedName>
</protein>
<sequence>MGISNWLARKGNVGGTARWAGKLYLSISQENPRAGPTVVIKDVVKIRYSAESSQSIKDALLSHIDSGESRGLAHLVTNILTIESGYRENTQEDRVKFMKIIQEELRQLGIPENII</sequence>
<organism evidence="1 2">
    <name type="scientific">Marinobacter psychrophilus</name>
    <dbReference type="NCBI Taxonomy" id="330734"/>
    <lineage>
        <taxon>Bacteria</taxon>
        <taxon>Pseudomonadati</taxon>
        <taxon>Pseudomonadota</taxon>
        <taxon>Gammaproteobacteria</taxon>
        <taxon>Pseudomonadales</taxon>
        <taxon>Marinobacteraceae</taxon>
        <taxon>Marinobacter</taxon>
    </lineage>
</organism>
<dbReference type="EMBL" id="CP011494">
    <property type="protein sequence ID" value="AKO51401.1"/>
    <property type="molecule type" value="Genomic_DNA"/>
</dbReference>
<reference evidence="1 2" key="1">
    <citation type="submission" date="2015-05" db="EMBL/GenBank/DDBJ databases">
        <title>Complete genome of Marinobacter psychrophilus strain 20041T isolated from sea-ice of the Canadian Basin.</title>
        <authorList>
            <person name="Song L."/>
            <person name="Ren L."/>
            <person name="Yu Y."/>
            <person name="Wang X."/>
        </authorList>
    </citation>
    <scope>NUCLEOTIDE SEQUENCE [LARGE SCALE GENOMIC DNA]</scope>
    <source>
        <strain evidence="1 2">20041</strain>
    </source>
</reference>
<evidence type="ECO:0000313" key="1">
    <source>
        <dbReference type="EMBL" id="AKO51401.1"/>
    </source>
</evidence>
<dbReference type="AlphaFoldDB" id="A0A0H4HXL8"/>